<protein>
    <recommendedName>
        <fullName evidence="1">RNase H type-1 domain-containing protein</fullName>
    </recommendedName>
</protein>
<reference evidence="3" key="1">
    <citation type="journal article" date="2012" name="Nature">
        <title>A physical, genetic and functional sequence assembly of the barley genome.</title>
        <authorList>
            <consortium name="The International Barley Genome Sequencing Consortium"/>
            <person name="Mayer K.F."/>
            <person name="Waugh R."/>
            <person name="Brown J.W."/>
            <person name="Schulman A."/>
            <person name="Langridge P."/>
            <person name="Platzer M."/>
            <person name="Fincher G.B."/>
            <person name="Muehlbauer G.J."/>
            <person name="Sato K."/>
            <person name="Close T.J."/>
            <person name="Wise R.P."/>
            <person name="Stein N."/>
        </authorList>
    </citation>
    <scope>NUCLEOTIDE SEQUENCE [LARGE SCALE GENOMIC DNA]</scope>
    <source>
        <strain evidence="3">cv. Morex</strain>
    </source>
</reference>
<evidence type="ECO:0000259" key="1">
    <source>
        <dbReference type="Pfam" id="PF13456"/>
    </source>
</evidence>
<dbReference type="PANTHER" id="PTHR47074:SF73">
    <property type="entry name" value="OS04G0448401 PROTEIN"/>
    <property type="match status" value="1"/>
</dbReference>
<dbReference type="AlphaFoldDB" id="A0A8I6YSB3"/>
<dbReference type="Pfam" id="PF13456">
    <property type="entry name" value="RVT_3"/>
    <property type="match status" value="1"/>
</dbReference>
<accession>A0A8I6YSB3</accession>
<dbReference type="Proteomes" id="UP000011116">
    <property type="component" value="Chromosome 7H"/>
</dbReference>
<dbReference type="EnsemblPlants" id="HORVU.MOREX.r3.7HG0742460.1">
    <property type="protein sequence ID" value="HORVU.MOREX.r3.7HG0742460.1.CDS1"/>
    <property type="gene ID" value="HORVU.MOREX.r3.7HG0742460"/>
</dbReference>
<dbReference type="CDD" id="cd06222">
    <property type="entry name" value="RNase_H_like"/>
    <property type="match status" value="1"/>
</dbReference>
<dbReference type="PANTHER" id="PTHR47074">
    <property type="entry name" value="BNAC02G40300D PROTEIN"/>
    <property type="match status" value="1"/>
</dbReference>
<dbReference type="InterPro" id="IPR052929">
    <property type="entry name" value="RNase_H-like_EbsB-rel"/>
</dbReference>
<keyword evidence="3" id="KW-1185">Reference proteome</keyword>
<dbReference type="GO" id="GO:0004523">
    <property type="term" value="F:RNA-DNA hybrid ribonuclease activity"/>
    <property type="evidence" value="ECO:0007669"/>
    <property type="project" value="InterPro"/>
</dbReference>
<dbReference type="SMR" id="A0A8I6YSB3"/>
<dbReference type="InterPro" id="IPR036397">
    <property type="entry name" value="RNaseH_sf"/>
</dbReference>
<reference evidence="2" key="2">
    <citation type="submission" date="2020-10" db="EMBL/GenBank/DDBJ databases">
        <authorList>
            <person name="Scholz U."/>
            <person name="Mascher M."/>
            <person name="Fiebig A."/>
        </authorList>
    </citation>
    <scope>NUCLEOTIDE SEQUENCE [LARGE SCALE GENOMIC DNA]</scope>
    <source>
        <strain evidence="2">cv. Morex</strain>
    </source>
</reference>
<dbReference type="Gene3D" id="3.30.420.10">
    <property type="entry name" value="Ribonuclease H-like superfamily/Ribonuclease H"/>
    <property type="match status" value="1"/>
</dbReference>
<sequence>MRRVDELAEAIAFQRRLQFVLCEGIQKVLLGSDCLTVVQRVNLLDQDRSICGFVIQDIKQLKALFTSCFIFHVRREQNVAAHLLAQSCNQLECRVWRGVCIRDAICMDIML</sequence>
<proteinExistence type="predicted"/>
<reference evidence="2" key="3">
    <citation type="submission" date="2022-01" db="UniProtKB">
        <authorList>
            <consortium name="EnsemblPlants"/>
        </authorList>
    </citation>
    <scope>IDENTIFICATION</scope>
    <source>
        <strain evidence="2">subsp. vulgare</strain>
    </source>
</reference>
<feature type="domain" description="RNase H type-1" evidence="1">
    <location>
        <begin position="6"/>
        <end position="88"/>
    </location>
</feature>
<dbReference type="InterPro" id="IPR044730">
    <property type="entry name" value="RNase_H-like_dom_plant"/>
</dbReference>
<organism evidence="2 3">
    <name type="scientific">Hordeum vulgare subsp. vulgare</name>
    <name type="common">Domesticated barley</name>
    <dbReference type="NCBI Taxonomy" id="112509"/>
    <lineage>
        <taxon>Eukaryota</taxon>
        <taxon>Viridiplantae</taxon>
        <taxon>Streptophyta</taxon>
        <taxon>Embryophyta</taxon>
        <taxon>Tracheophyta</taxon>
        <taxon>Spermatophyta</taxon>
        <taxon>Magnoliopsida</taxon>
        <taxon>Liliopsida</taxon>
        <taxon>Poales</taxon>
        <taxon>Poaceae</taxon>
        <taxon>BOP clade</taxon>
        <taxon>Pooideae</taxon>
        <taxon>Triticodae</taxon>
        <taxon>Triticeae</taxon>
        <taxon>Hordeinae</taxon>
        <taxon>Hordeum</taxon>
    </lineage>
</organism>
<name>A0A8I6YSB3_HORVV</name>
<evidence type="ECO:0000313" key="2">
    <source>
        <dbReference type="EnsemblPlants" id="HORVU.MOREX.r3.7HG0742460.1.CDS1"/>
    </source>
</evidence>
<dbReference type="InterPro" id="IPR002156">
    <property type="entry name" value="RNaseH_domain"/>
</dbReference>
<dbReference type="GO" id="GO:0003676">
    <property type="term" value="F:nucleic acid binding"/>
    <property type="evidence" value="ECO:0007669"/>
    <property type="project" value="InterPro"/>
</dbReference>
<evidence type="ECO:0000313" key="3">
    <source>
        <dbReference type="Proteomes" id="UP000011116"/>
    </source>
</evidence>
<dbReference type="Gramene" id="HORVU.MOREX.r3.7HG0742460.1">
    <property type="protein sequence ID" value="HORVU.MOREX.r3.7HG0742460.1.CDS1"/>
    <property type="gene ID" value="HORVU.MOREX.r3.7HG0742460"/>
</dbReference>